<accession>A0A141CKD2</accession>
<sequence>KVFFLMMLMSVFHFIFFSNPLSLVMSFFFALISVSAIIASMNMMLGMILFLVYVGGTMVIVLYCVMLTPLHEISLRYNSIFPIFFAYAYNQIFFTVYNPGYASSISEIYFHPEIIFLIGSILFLVMLAVVEVVDFSKGALRCDQKN</sequence>
<dbReference type="AlphaFoldDB" id="A0A141CKD2"/>
<proteinExistence type="predicted"/>
<feature type="transmembrane region" description="Helical" evidence="1">
    <location>
        <begin position="12"/>
        <end position="38"/>
    </location>
</feature>
<evidence type="ECO:0000256" key="1">
    <source>
        <dbReference type="SAM" id="Phobius"/>
    </source>
</evidence>
<keyword evidence="2" id="KW-0496">Mitochondrion</keyword>
<geneLocation type="mitochondrion" evidence="2"/>
<keyword evidence="1" id="KW-0812">Transmembrane</keyword>
<protein>
    <submittedName>
        <fullName evidence="2">NADH dehydrogenase subunit 6</fullName>
    </submittedName>
</protein>
<reference evidence="2" key="1">
    <citation type="submission" date="2015-03" db="EMBL/GenBank/DDBJ databases">
        <title>Mitochondrial variation in chaetognaths.</title>
        <authorList>
            <person name="Marletaz F."/>
            <person name="Le Parco Y."/>
            <person name="Liu S."/>
            <person name="Peijnenburg K."/>
        </authorList>
    </citation>
    <scope>NUCLEOTIDE SEQUENCE</scope>
    <source>
        <strain evidence="2">SOR-3</strain>
    </source>
</reference>
<dbReference type="EMBL" id="KP899749">
    <property type="protein sequence ID" value="AKS03978.1"/>
    <property type="molecule type" value="Genomic_DNA"/>
</dbReference>
<keyword evidence="1" id="KW-1133">Transmembrane helix</keyword>
<feature type="transmembrane region" description="Helical" evidence="1">
    <location>
        <begin position="77"/>
        <end position="94"/>
    </location>
</feature>
<gene>
    <name evidence="2" type="primary">NADH6</name>
</gene>
<feature type="non-terminal residue" evidence="2">
    <location>
        <position position="1"/>
    </location>
</feature>
<feature type="transmembrane region" description="Helical" evidence="1">
    <location>
        <begin position="114"/>
        <end position="135"/>
    </location>
</feature>
<name>A0A141CKD2_9BILA</name>
<dbReference type="Gene3D" id="1.20.120.1200">
    <property type="entry name" value="NADH-ubiquinone/plastoquinone oxidoreductase chain 6, subunit NuoJ"/>
    <property type="match status" value="1"/>
</dbReference>
<evidence type="ECO:0000313" key="2">
    <source>
        <dbReference type="EMBL" id="AKS03978.1"/>
    </source>
</evidence>
<dbReference type="InterPro" id="IPR042106">
    <property type="entry name" value="Nuo/plastoQ_OxRdtase_6_NuoJ"/>
</dbReference>
<feature type="transmembrane region" description="Helical" evidence="1">
    <location>
        <begin position="44"/>
        <end position="65"/>
    </location>
</feature>
<keyword evidence="1" id="KW-0472">Membrane</keyword>
<organism evidence="2">
    <name type="scientific">Spadella cephaloptera</name>
    <dbReference type="NCBI Taxonomy" id="52888"/>
    <lineage>
        <taxon>Eukaryota</taxon>
        <taxon>Metazoa</taxon>
        <taxon>Spiralia</taxon>
        <taxon>Gnathifera</taxon>
        <taxon>Chaetognatha</taxon>
        <taxon>Sagittoidea</taxon>
        <taxon>Phragmophora</taxon>
        <taxon>Spadellidae</taxon>
        <taxon>Spadella</taxon>
    </lineage>
</organism>